<reference evidence="1 2" key="1">
    <citation type="journal article" date="2017" name="BMC Genomics">
        <title>Genomic analysis of methanogenic archaea reveals a shift towards energy conservation.</title>
        <authorList>
            <person name="Gilmore S.P."/>
            <person name="Henske J.K."/>
            <person name="Sexton J.A."/>
            <person name="Solomon K.V."/>
            <person name="Seppala S."/>
            <person name="Yoo J.I."/>
            <person name="Huyett L.M."/>
            <person name="Pressman A."/>
            <person name="Cogan J.Z."/>
            <person name="Kivenson V."/>
            <person name="Peng X."/>
            <person name="Tan Y."/>
            <person name="Valentine D.L."/>
            <person name="O'Malley M.A."/>
        </authorList>
    </citation>
    <scope>NUCLEOTIDE SEQUENCE [LARGE SCALE GENOMIC DNA]</scope>
    <source>
        <strain evidence="1 2">M.o.H.</strain>
    </source>
</reference>
<gene>
    <name evidence="1" type="ORF">ASJ80_09600</name>
</gene>
<dbReference type="RefSeq" id="WP_069583199.1">
    <property type="nucleotide sequence ID" value="NZ_LMVM01000009.1"/>
</dbReference>
<name>A0A2A2H7A5_METBR</name>
<dbReference type="EMBL" id="LMVM01000009">
    <property type="protein sequence ID" value="PAV05292.1"/>
    <property type="molecule type" value="Genomic_DNA"/>
</dbReference>
<evidence type="ECO:0000313" key="1">
    <source>
        <dbReference type="EMBL" id="PAV05292.1"/>
    </source>
</evidence>
<keyword evidence="2" id="KW-1185">Reference proteome</keyword>
<proteinExistence type="predicted"/>
<dbReference type="OrthoDB" id="372601at2157"/>
<dbReference type="Proteomes" id="UP000217784">
    <property type="component" value="Unassembled WGS sequence"/>
</dbReference>
<accession>A0A2A2H7A5</accession>
<protein>
    <submittedName>
        <fullName evidence="1">Uncharacterized protein</fullName>
    </submittedName>
</protein>
<evidence type="ECO:0000313" key="2">
    <source>
        <dbReference type="Proteomes" id="UP000217784"/>
    </source>
</evidence>
<dbReference type="AlphaFoldDB" id="A0A2A2H7A5"/>
<sequence length="99" mass="11618">MSLENLKGKIIRLRKSRRFPDRFDPFDWVPTDEKKLESIKIIREVSGDFIVLKLNSILDEDKSMDQLREEDIVFRGSSLEECVEHLKSQNVTVNFVTCC</sequence>
<organism evidence="1 2">
    <name type="scientific">Methanobacterium bryantii</name>
    <dbReference type="NCBI Taxonomy" id="2161"/>
    <lineage>
        <taxon>Archaea</taxon>
        <taxon>Methanobacteriati</taxon>
        <taxon>Methanobacteriota</taxon>
        <taxon>Methanomada group</taxon>
        <taxon>Methanobacteria</taxon>
        <taxon>Methanobacteriales</taxon>
        <taxon>Methanobacteriaceae</taxon>
        <taxon>Methanobacterium</taxon>
    </lineage>
</organism>
<comment type="caution">
    <text evidence="1">The sequence shown here is derived from an EMBL/GenBank/DDBJ whole genome shotgun (WGS) entry which is preliminary data.</text>
</comment>